<keyword evidence="5" id="KW-1185">Reference proteome</keyword>
<dbReference type="PANTHER" id="PTHR24180">
    <property type="entry name" value="CYCLIN-DEPENDENT KINASE INHIBITOR 2C-RELATED"/>
    <property type="match status" value="1"/>
</dbReference>
<name>A0A292PP84_9PEZI</name>
<feature type="repeat" description="ANK" evidence="3">
    <location>
        <begin position="221"/>
        <end position="245"/>
    </location>
</feature>
<feature type="repeat" description="ANK" evidence="3">
    <location>
        <begin position="357"/>
        <end position="378"/>
    </location>
</feature>
<evidence type="ECO:0000256" key="2">
    <source>
        <dbReference type="ARBA" id="ARBA00023043"/>
    </source>
</evidence>
<dbReference type="PANTHER" id="PTHR24180:SF45">
    <property type="entry name" value="POLY [ADP-RIBOSE] POLYMERASE TANKYRASE"/>
    <property type="match status" value="1"/>
</dbReference>
<proteinExistence type="predicted"/>
<evidence type="ECO:0000313" key="5">
    <source>
        <dbReference type="Proteomes" id="UP001412239"/>
    </source>
</evidence>
<dbReference type="Pfam" id="PF00023">
    <property type="entry name" value="Ank"/>
    <property type="match status" value="1"/>
</dbReference>
<dbReference type="InterPro" id="IPR002110">
    <property type="entry name" value="Ankyrin_rpt"/>
</dbReference>
<dbReference type="InterPro" id="IPR036770">
    <property type="entry name" value="Ankyrin_rpt-contain_sf"/>
</dbReference>
<reference evidence="4" key="1">
    <citation type="submission" date="2015-10" db="EMBL/GenBank/DDBJ databases">
        <authorList>
            <person name="Regsiter A."/>
            <person name="william w."/>
        </authorList>
    </citation>
    <scope>NUCLEOTIDE SEQUENCE</scope>
    <source>
        <strain evidence="4">Montdore</strain>
    </source>
</reference>
<dbReference type="AlphaFoldDB" id="A0A292PP84"/>
<feature type="repeat" description="ANK" evidence="3">
    <location>
        <begin position="255"/>
        <end position="288"/>
    </location>
</feature>
<evidence type="ECO:0000256" key="3">
    <source>
        <dbReference type="PROSITE-ProRule" id="PRU00023"/>
    </source>
</evidence>
<dbReference type="Proteomes" id="UP001412239">
    <property type="component" value="Unassembled WGS sequence"/>
</dbReference>
<dbReference type="EMBL" id="LN891125">
    <property type="protein sequence ID" value="CUS08581.1"/>
    <property type="molecule type" value="Genomic_DNA"/>
</dbReference>
<keyword evidence="2 3" id="KW-0040">ANK repeat</keyword>
<evidence type="ECO:0000313" key="4">
    <source>
        <dbReference type="EMBL" id="CUS08581.1"/>
    </source>
</evidence>
<dbReference type="SUPFAM" id="SSF48403">
    <property type="entry name" value="Ankyrin repeat"/>
    <property type="match status" value="1"/>
</dbReference>
<dbReference type="InterPro" id="IPR051637">
    <property type="entry name" value="Ank_repeat_dom-contain_49"/>
</dbReference>
<dbReference type="PROSITE" id="PS50088">
    <property type="entry name" value="ANK_REPEAT"/>
    <property type="match status" value="3"/>
</dbReference>
<dbReference type="SMART" id="SM00248">
    <property type="entry name" value="ANK"/>
    <property type="match status" value="10"/>
</dbReference>
<dbReference type="PROSITE" id="PS50297">
    <property type="entry name" value="ANK_REP_REGION"/>
    <property type="match status" value="2"/>
</dbReference>
<sequence>MSFQNLPNELILEIAHGLSPPDTKALLRANRHMSVLLPPVLLENSICSPKHAQEALFSVAARGDKETVRKLLAKGILKSIRGHKPLLSRAVYSQSEACVRTLIACGVDLDPNDLDGLTPFADAVVSARLDIIKIFLDIPEVDVNSRCHYSLTPLHITLCTDKDSAHAEVLRVLLADERVKVDLVDESSWTPLSRAAHSGKAWAVRILLEDGRADVEHVDRLGRTPLHLAAKRGHDDIVRVLLESGGAGVNTVDDHGETPLFTAASRGYLCAVRELLADPRIDVNTSDSDDWSPLFVACLKGHVPIVKVLLGDSRTLVNYTDGYGFTPLQAASQKGYLNVVRELVRDPRVRANHQNLEGLTALHMAARAGYEEVVNALLGMKETDVDLKPPQGKSVRMSVRTYPEKVQHILQKYLAGVQVGVKVG</sequence>
<evidence type="ECO:0000256" key="1">
    <source>
        <dbReference type="ARBA" id="ARBA00022737"/>
    </source>
</evidence>
<dbReference type="PRINTS" id="PR01415">
    <property type="entry name" value="ANKYRIN"/>
</dbReference>
<accession>A0A292PP84</accession>
<dbReference type="Pfam" id="PF12796">
    <property type="entry name" value="Ank_2"/>
    <property type="match status" value="3"/>
</dbReference>
<keyword evidence="1" id="KW-0677">Repeat</keyword>
<dbReference type="Gene3D" id="1.25.40.20">
    <property type="entry name" value="Ankyrin repeat-containing domain"/>
    <property type="match status" value="3"/>
</dbReference>
<gene>
    <name evidence="4" type="ORF">GSTUAT00007346001</name>
</gene>
<protein>
    <submittedName>
        <fullName evidence="4">Uncharacterized protein</fullName>
    </submittedName>
</protein>
<organism evidence="4 5">
    <name type="scientific">Tuber aestivum</name>
    <name type="common">summer truffle</name>
    <dbReference type="NCBI Taxonomy" id="59557"/>
    <lineage>
        <taxon>Eukaryota</taxon>
        <taxon>Fungi</taxon>
        <taxon>Dikarya</taxon>
        <taxon>Ascomycota</taxon>
        <taxon>Pezizomycotina</taxon>
        <taxon>Pezizomycetes</taxon>
        <taxon>Pezizales</taxon>
        <taxon>Tuberaceae</taxon>
        <taxon>Tuber</taxon>
    </lineage>
</organism>